<sequence length="128" mass="14506">MKPLFDFLLKLCILTVVLWGVILFGLEPGSVDTGSVFVAWIMIFANTVAGYLLFEYAFDRESQVFTIAVFGGLVFRLLLLMGLVAFIILRDLVVINDFVLSFFAFYCIYVIVEILGYQKKNKQKKIAA</sequence>
<organism evidence="4 5">
    <name type="scientific">Chlorobium phaeovibrioides</name>
    <dbReference type="NCBI Taxonomy" id="1094"/>
    <lineage>
        <taxon>Bacteria</taxon>
        <taxon>Pseudomonadati</taxon>
        <taxon>Chlorobiota</taxon>
        <taxon>Chlorobiia</taxon>
        <taxon>Chlorobiales</taxon>
        <taxon>Chlorobiaceae</taxon>
        <taxon>Chlorobium/Pelodictyon group</taxon>
        <taxon>Chlorobium</taxon>
    </lineage>
</organism>
<feature type="transmembrane region" description="Helical" evidence="1">
    <location>
        <begin position="65"/>
        <end position="89"/>
    </location>
</feature>
<evidence type="ECO:0000313" key="7">
    <source>
        <dbReference type="Proteomes" id="UP000489351"/>
    </source>
</evidence>
<proteinExistence type="predicted"/>
<dbReference type="EMBL" id="VMRG01000001">
    <property type="protein sequence ID" value="KAA6233277.1"/>
    <property type="molecule type" value="Genomic_DNA"/>
</dbReference>
<name>A0A3S0NYB2_CHLPH</name>
<accession>A0A3S0NYB2</accession>
<keyword evidence="7" id="KW-1185">Reference proteome</keyword>
<dbReference type="EMBL" id="WUBZ01000056">
    <property type="protein sequence ID" value="MWV55167.1"/>
    <property type="molecule type" value="Genomic_DNA"/>
</dbReference>
<dbReference type="OMA" id="YLLFEYA"/>
<protein>
    <recommendedName>
        <fullName evidence="8">ATP synthase subunit I</fullName>
    </recommendedName>
</protein>
<dbReference type="Proteomes" id="UP000279908">
    <property type="component" value="Unassembled WGS sequence"/>
</dbReference>
<reference evidence="2 6" key="2">
    <citation type="submission" date="2019-07" db="EMBL/GenBank/DDBJ databases">
        <title>Draft genome Sequence of Chlorobium phaeovibrioides sp. strain PhvTcv-s14, from the Phylum Chlorobi.</title>
        <authorList>
            <person name="Babenko V."/>
            <person name="Boldyreva D."/>
            <person name="Kanygina A."/>
            <person name="Selezneva O."/>
            <person name="Akopiyan T."/>
            <person name="Lunina O."/>
        </authorList>
    </citation>
    <scope>NUCLEOTIDE SEQUENCE [LARGE SCALE GENOMIC DNA]</scope>
    <source>
        <strain evidence="2 6">GrTcv12</strain>
    </source>
</reference>
<feature type="transmembrane region" description="Helical" evidence="1">
    <location>
        <begin position="38"/>
        <end position="58"/>
    </location>
</feature>
<feature type="transmembrane region" description="Helical" evidence="1">
    <location>
        <begin position="7"/>
        <end position="26"/>
    </location>
</feature>
<reference evidence="4 5" key="1">
    <citation type="submission" date="2018-12" db="EMBL/GenBank/DDBJ databases">
        <authorList>
            <person name="Lunina O.N."/>
            <person name="Grouzdev D.S."/>
            <person name="Gorlenko V.M."/>
            <person name="Savvichev A.S."/>
        </authorList>
    </citation>
    <scope>NUCLEOTIDE SEQUENCE [LARGE SCALE GENOMIC DNA]</scope>
    <source>
        <strain evidence="4 5">BrKhr-17</strain>
    </source>
</reference>
<dbReference type="Proteomes" id="UP000489351">
    <property type="component" value="Unassembled WGS sequence"/>
</dbReference>
<dbReference type="AlphaFoldDB" id="A0A3S0NYB2"/>
<evidence type="ECO:0000313" key="4">
    <source>
        <dbReference type="EMBL" id="RTY34965.1"/>
    </source>
</evidence>
<keyword evidence="1" id="KW-1133">Transmembrane helix</keyword>
<evidence type="ECO:0008006" key="8">
    <source>
        <dbReference type="Google" id="ProtNLM"/>
    </source>
</evidence>
<dbReference type="Proteomes" id="UP000327458">
    <property type="component" value="Unassembled WGS sequence"/>
</dbReference>
<evidence type="ECO:0000256" key="1">
    <source>
        <dbReference type="SAM" id="Phobius"/>
    </source>
</evidence>
<keyword evidence="1" id="KW-0812">Transmembrane</keyword>
<feature type="transmembrane region" description="Helical" evidence="1">
    <location>
        <begin position="95"/>
        <end position="115"/>
    </location>
</feature>
<comment type="caution">
    <text evidence="4">The sequence shown here is derived from an EMBL/GenBank/DDBJ whole genome shotgun (WGS) entry which is preliminary data.</text>
</comment>
<reference evidence="3 7" key="3">
    <citation type="submission" date="2019-11" db="EMBL/GenBank/DDBJ databases">
        <title>Green- and brown-colored morphotypes of Chlorobia in the stratified aquatic ecosystems of Kandalaksha Gulf (White Sea): A model for study of the accessory genome evolution.</title>
        <authorList>
            <person name="Grouzdev D.S."/>
        </authorList>
    </citation>
    <scope>NUCLEOTIDE SEQUENCE [LARGE SCALE GENOMIC DNA]</scope>
    <source>
        <strain evidence="3 7">ZM</strain>
    </source>
</reference>
<evidence type="ECO:0000313" key="2">
    <source>
        <dbReference type="EMBL" id="KAA6233277.1"/>
    </source>
</evidence>
<evidence type="ECO:0000313" key="6">
    <source>
        <dbReference type="Proteomes" id="UP000327458"/>
    </source>
</evidence>
<dbReference type="RefSeq" id="WP_011890974.1">
    <property type="nucleotide sequence ID" value="NZ_CP041698.1"/>
</dbReference>
<evidence type="ECO:0000313" key="3">
    <source>
        <dbReference type="EMBL" id="MWV55167.1"/>
    </source>
</evidence>
<dbReference type="EMBL" id="RXYK01000028">
    <property type="protein sequence ID" value="RTY34965.1"/>
    <property type="molecule type" value="Genomic_DNA"/>
</dbReference>
<keyword evidence="1" id="KW-0472">Membrane</keyword>
<evidence type="ECO:0000313" key="5">
    <source>
        <dbReference type="Proteomes" id="UP000279908"/>
    </source>
</evidence>
<gene>
    <name evidence="4" type="ORF">EKD02_09515</name>
    <name evidence="2" type="ORF">FP507_09750</name>
    <name evidence="3" type="ORF">GJ685_08890</name>
</gene>